<dbReference type="SUPFAM" id="SSF50494">
    <property type="entry name" value="Trypsin-like serine proteases"/>
    <property type="match status" value="1"/>
</dbReference>
<dbReference type="InterPro" id="IPR001254">
    <property type="entry name" value="Trypsin_dom"/>
</dbReference>
<feature type="compositionally biased region" description="Low complexity" evidence="4">
    <location>
        <begin position="419"/>
        <end position="431"/>
    </location>
</feature>
<dbReference type="Proteomes" id="UP001153069">
    <property type="component" value="Unassembled WGS sequence"/>
</dbReference>
<keyword evidence="5" id="KW-0732">Signal</keyword>
<dbReference type="OrthoDB" id="48365at2759"/>
<organism evidence="7 8">
    <name type="scientific">Seminavis robusta</name>
    <dbReference type="NCBI Taxonomy" id="568900"/>
    <lineage>
        <taxon>Eukaryota</taxon>
        <taxon>Sar</taxon>
        <taxon>Stramenopiles</taxon>
        <taxon>Ochrophyta</taxon>
        <taxon>Bacillariophyta</taxon>
        <taxon>Bacillariophyceae</taxon>
        <taxon>Bacillariophycidae</taxon>
        <taxon>Naviculales</taxon>
        <taxon>Naviculaceae</taxon>
        <taxon>Seminavis</taxon>
    </lineage>
</organism>
<dbReference type="GO" id="GO:0006508">
    <property type="term" value="P:proteolysis"/>
    <property type="evidence" value="ECO:0007669"/>
    <property type="project" value="UniProtKB-KW"/>
</dbReference>
<evidence type="ECO:0000256" key="3">
    <source>
        <dbReference type="RuleBase" id="RU363034"/>
    </source>
</evidence>
<keyword evidence="3" id="KW-0720">Serine protease</keyword>
<feature type="domain" description="Peptidase S1" evidence="6">
    <location>
        <begin position="132"/>
        <end position="396"/>
    </location>
</feature>
<keyword evidence="1" id="KW-0843">Virulence</keyword>
<sequence>MVSNHRQCYGPSKLSIILLGLIQLVAASTASNGIKLVSGVSETETEGVASRRTNLRGLTSGESDGSWWRDPYLVNPEEDILEREEILQIQESAPMSSDRTVVGPFVGSTVHVDLERNKNAVPPPTPERLSRIIHGVESPSPYSFFAMILVHRGNDWRWSGCGGTLVSNCQIITAAHCAENPDISMDGVFVNAYSPFQGNNSNIPFHFSPVRLVESHPDYDPATNEADIAIIHMQDCLDVEQFPPALLAQDGPVYNRQYLPATGSPPPPVAMEVLGFGSMSDNANVPADVLRQVQIPFLSRDDCLNYFSETDVLPDMVCAGYVLTGGPDACRGDSGGPLIHYPMETVTDSSGTVIETKVVPRLVGVISWGVGCGRRDFPGVYIYIPHYRDFIWDRICPRASFPLTRPWCNDETAFVRPSSTASIATSTTDSSPGTASSGTRTICKLDRAICLEDGDCCSNSCRSFEKVSYKVCSDGARQDEVGDPLEIPQKLGGAAGIRRHEVP</sequence>
<evidence type="ECO:0000313" key="7">
    <source>
        <dbReference type="EMBL" id="CAB9506600.1"/>
    </source>
</evidence>
<dbReference type="Gene3D" id="2.40.10.10">
    <property type="entry name" value="Trypsin-like serine proteases"/>
    <property type="match status" value="2"/>
</dbReference>
<feature type="signal peptide" evidence="5">
    <location>
        <begin position="1"/>
        <end position="27"/>
    </location>
</feature>
<dbReference type="PANTHER" id="PTHR24253">
    <property type="entry name" value="TRANSMEMBRANE PROTEASE SERINE"/>
    <property type="match status" value="1"/>
</dbReference>
<feature type="region of interest" description="Disordered" evidence="4">
    <location>
        <begin position="483"/>
        <end position="503"/>
    </location>
</feature>
<gene>
    <name evidence="7" type="ORF">SEMRO_272_G104880.1</name>
</gene>
<keyword evidence="8" id="KW-1185">Reference proteome</keyword>
<dbReference type="PROSITE" id="PS00134">
    <property type="entry name" value="TRYPSIN_HIS"/>
    <property type="match status" value="1"/>
</dbReference>
<evidence type="ECO:0000256" key="1">
    <source>
        <dbReference type="ARBA" id="ARBA00023026"/>
    </source>
</evidence>
<accession>A0A9N8DTW0</accession>
<feature type="chain" id="PRO_5040323323" evidence="5">
    <location>
        <begin position="28"/>
        <end position="503"/>
    </location>
</feature>
<dbReference type="SMART" id="SM00020">
    <property type="entry name" value="Tryp_SPc"/>
    <property type="match status" value="1"/>
</dbReference>
<protein>
    <submittedName>
        <fullName evidence="7">Vitamin K-dependent protein C</fullName>
    </submittedName>
</protein>
<evidence type="ECO:0000256" key="2">
    <source>
        <dbReference type="ARBA" id="ARBA00023157"/>
    </source>
</evidence>
<evidence type="ECO:0000259" key="6">
    <source>
        <dbReference type="PROSITE" id="PS50240"/>
    </source>
</evidence>
<dbReference type="InterPro" id="IPR043504">
    <property type="entry name" value="Peptidase_S1_PA_chymotrypsin"/>
</dbReference>
<evidence type="ECO:0000313" key="8">
    <source>
        <dbReference type="Proteomes" id="UP001153069"/>
    </source>
</evidence>
<dbReference type="InterPro" id="IPR033116">
    <property type="entry name" value="TRYPSIN_SER"/>
</dbReference>
<dbReference type="CDD" id="cd00190">
    <property type="entry name" value="Tryp_SPc"/>
    <property type="match status" value="1"/>
</dbReference>
<dbReference type="PROSITE" id="PS50240">
    <property type="entry name" value="TRYPSIN_DOM"/>
    <property type="match status" value="1"/>
</dbReference>
<dbReference type="AlphaFoldDB" id="A0A9N8DTW0"/>
<dbReference type="GO" id="GO:0004252">
    <property type="term" value="F:serine-type endopeptidase activity"/>
    <property type="evidence" value="ECO:0007669"/>
    <property type="project" value="InterPro"/>
</dbReference>
<comment type="caution">
    <text evidence="7">The sequence shown here is derived from an EMBL/GenBank/DDBJ whole genome shotgun (WGS) entry which is preliminary data.</text>
</comment>
<dbReference type="InterPro" id="IPR018114">
    <property type="entry name" value="TRYPSIN_HIS"/>
</dbReference>
<dbReference type="InterPro" id="IPR001314">
    <property type="entry name" value="Peptidase_S1A"/>
</dbReference>
<dbReference type="PRINTS" id="PR00722">
    <property type="entry name" value="CHYMOTRYPSIN"/>
</dbReference>
<keyword evidence="3" id="KW-0645">Protease</keyword>
<evidence type="ECO:0000256" key="4">
    <source>
        <dbReference type="SAM" id="MobiDB-lite"/>
    </source>
</evidence>
<feature type="region of interest" description="Disordered" evidence="4">
    <location>
        <begin position="419"/>
        <end position="438"/>
    </location>
</feature>
<keyword evidence="2" id="KW-1015">Disulfide bond</keyword>
<dbReference type="PROSITE" id="PS00135">
    <property type="entry name" value="TRYPSIN_SER"/>
    <property type="match status" value="1"/>
</dbReference>
<dbReference type="EMBL" id="CAICTM010000271">
    <property type="protein sequence ID" value="CAB9506600.1"/>
    <property type="molecule type" value="Genomic_DNA"/>
</dbReference>
<dbReference type="Pfam" id="PF00089">
    <property type="entry name" value="Trypsin"/>
    <property type="match status" value="1"/>
</dbReference>
<reference evidence="7" key="1">
    <citation type="submission" date="2020-06" db="EMBL/GenBank/DDBJ databases">
        <authorList>
            <consortium name="Plant Systems Biology data submission"/>
        </authorList>
    </citation>
    <scope>NUCLEOTIDE SEQUENCE</scope>
    <source>
        <strain evidence="7">D6</strain>
    </source>
</reference>
<dbReference type="InterPro" id="IPR009003">
    <property type="entry name" value="Peptidase_S1_PA"/>
</dbReference>
<keyword evidence="3" id="KW-0378">Hydrolase</keyword>
<proteinExistence type="predicted"/>
<dbReference type="PANTHER" id="PTHR24253:SF153">
    <property type="entry name" value="SERINE PROTEASE HEPSIN"/>
    <property type="match status" value="1"/>
</dbReference>
<name>A0A9N8DTW0_9STRA</name>
<evidence type="ECO:0000256" key="5">
    <source>
        <dbReference type="SAM" id="SignalP"/>
    </source>
</evidence>